<accession>A0ABR3AP70</accession>
<dbReference type="Proteomes" id="UP001448207">
    <property type="component" value="Unassembled WGS sequence"/>
</dbReference>
<evidence type="ECO:0000313" key="3">
    <source>
        <dbReference type="Proteomes" id="UP001448207"/>
    </source>
</evidence>
<evidence type="ECO:0000256" key="1">
    <source>
        <dbReference type="SAM" id="MobiDB-lite"/>
    </source>
</evidence>
<protein>
    <submittedName>
        <fullName evidence="2">Uncharacterized protein</fullName>
    </submittedName>
</protein>
<reference evidence="2 3" key="1">
    <citation type="submission" date="2024-04" db="EMBL/GenBank/DDBJ databases">
        <title>Symmetric and asymmetric DNA N6-adenine methylation regulates different biological responses in Mucorales.</title>
        <authorList>
            <consortium name="Lawrence Berkeley National Laboratory"/>
            <person name="Lax C."/>
            <person name="Mondo S.J."/>
            <person name="Osorio-Concepcion M."/>
            <person name="Muszewska A."/>
            <person name="Corrochano-Luque M."/>
            <person name="Gutierrez G."/>
            <person name="Riley R."/>
            <person name="Lipzen A."/>
            <person name="Guo J."/>
            <person name="Hundley H."/>
            <person name="Amirebrahimi M."/>
            <person name="Ng V."/>
            <person name="Lorenzo-Gutierrez D."/>
            <person name="Binder U."/>
            <person name="Yang J."/>
            <person name="Song Y."/>
            <person name="Canovas D."/>
            <person name="Navarro E."/>
            <person name="Freitag M."/>
            <person name="Gabaldon T."/>
            <person name="Grigoriev I.V."/>
            <person name="Corrochano L.M."/>
            <person name="Nicolas F.E."/>
            <person name="Garre V."/>
        </authorList>
    </citation>
    <scope>NUCLEOTIDE SEQUENCE [LARGE SCALE GENOMIC DNA]</scope>
    <source>
        <strain evidence="2 3">L51</strain>
    </source>
</reference>
<dbReference type="EMBL" id="JBCLYO010000023">
    <property type="protein sequence ID" value="KAL0079196.1"/>
    <property type="molecule type" value="Genomic_DNA"/>
</dbReference>
<keyword evidence="3" id="KW-1185">Reference proteome</keyword>
<feature type="compositionally biased region" description="Low complexity" evidence="1">
    <location>
        <begin position="13"/>
        <end position="31"/>
    </location>
</feature>
<feature type="compositionally biased region" description="Polar residues" evidence="1">
    <location>
        <begin position="1"/>
        <end position="12"/>
    </location>
</feature>
<sequence>MTPSMPINNNYKSFSAMPPTPSSSSLSISSPRAVTPSNKTHIQTYGSVLSTPPYLDTEHVYGAHESHLNLEHASSYTTTVGQDNNDEGLYLMWTHELLRERGFTPISCRSEVDEDEEDSNDAGQDSDCQSTDSSVDNSPESYRPQFLFSPAPSFLAESSSSQHYPQNEYTYRAAIRGSQEEDTDPVFSLARLFSLSSFCCFR</sequence>
<name>A0ABR3AP70_PHYBL</name>
<feature type="compositionally biased region" description="Polar residues" evidence="1">
    <location>
        <begin position="122"/>
        <end position="140"/>
    </location>
</feature>
<feature type="region of interest" description="Disordered" evidence="1">
    <location>
        <begin position="1"/>
        <end position="38"/>
    </location>
</feature>
<comment type="caution">
    <text evidence="2">The sequence shown here is derived from an EMBL/GenBank/DDBJ whole genome shotgun (WGS) entry which is preliminary data.</text>
</comment>
<proteinExistence type="predicted"/>
<organism evidence="2 3">
    <name type="scientific">Phycomyces blakesleeanus</name>
    <dbReference type="NCBI Taxonomy" id="4837"/>
    <lineage>
        <taxon>Eukaryota</taxon>
        <taxon>Fungi</taxon>
        <taxon>Fungi incertae sedis</taxon>
        <taxon>Mucoromycota</taxon>
        <taxon>Mucoromycotina</taxon>
        <taxon>Mucoromycetes</taxon>
        <taxon>Mucorales</taxon>
        <taxon>Phycomycetaceae</taxon>
        <taxon>Phycomyces</taxon>
    </lineage>
</organism>
<feature type="region of interest" description="Disordered" evidence="1">
    <location>
        <begin position="111"/>
        <end position="142"/>
    </location>
</feature>
<evidence type="ECO:0000313" key="2">
    <source>
        <dbReference type="EMBL" id="KAL0079196.1"/>
    </source>
</evidence>
<gene>
    <name evidence="2" type="ORF">J3Q64DRAFT_1764481</name>
</gene>